<dbReference type="EMBL" id="MU006561">
    <property type="protein sequence ID" value="KAF2752009.1"/>
    <property type="molecule type" value="Genomic_DNA"/>
</dbReference>
<dbReference type="AlphaFoldDB" id="A0A6A6VQ62"/>
<feature type="compositionally biased region" description="Pro residues" evidence="1">
    <location>
        <begin position="403"/>
        <end position="415"/>
    </location>
</feature>
<keyword evidence="3" id="KW-1185">Reference proteome</keyword>
<accession>A0A6A6VQ62</accession>
<dbReference type="Proteomes" id="UP000799440">
    <property type="component" value="Unassembled WGS sequence"/>
</dbReference>
<protein>
    <submittedName>
        <fullName evidence="2">Uncharacterized protein</fullName>
    </submittedName>
</protein>
<name>A0A6A6VQ62_9PLEO</name>
<reference evidence="2" key="1">
    <citation type="journal article" date="2020" name="Stud. Mycol.">
        <title>101 Dothideomycetes genomes: a test case for predicting lifestyles and emergence of pathogens.</title>
        <authorList>
            <person name="Haridas S."/>
            <person name="Albert R."/>
            <person name="Binder M."/>
            <person name="Bloem J."/>
            <person name="Labutti K."/>
            <person name="Salamov A."/>
            <person name="Andreopoulos B."/>
            <person name="Baker S."/>
            <person name="Barry K."/>
            <person name="Bills G."/>
            <person name="Bluhm B."/>
            <person name="Cannon C."/>
            <person name="Castanera R."/>
            <person name="Culley D."/>
            <person name="Daum C."/>
            <person name="Ezra D."/>
            <person name="Gonzalez J."/>
            <person name="Henrissat B."/>
            <person name="Kuo A."/>
            <person name="Liang C."/>
            <person name="Lipzen A."/>
            <person name="Lutzoni F."/>
            <person name="Magnuson J."/>
            <person name="Mondo S."/>
            <person name="Nolan M."/>
            <person name="Ohm R."/>
            <person name="Pangilinan J."/>
            <person name="Park H.-J."/>
            <person name="Ramirez L."/>
            <person name="Alfaro M."/>
            <person name="Sun H."/>
            <person name="Tritt A."/>
            <person name="Yoshinaga Y."/>
            <person name="Zwiers L.-H."/>
            <person name="Turgeon B."/>
            <person name="Goodwin S."/>
            <person name="Spatafora J."/>
            <person name="Crous P."/>
            <person name="Grigoriev I."/>
        </authorList>
    </citation>
    <scope>NUCLEOTIDE SEQUENCE</scope>
    <source>
        <strain evidence="2">CBS 119925</strain>
    </source>
</reference>
<proteinExistence type="predicted"/>
<feature type="compositionally biased region" description="Basic and acidic residues" evidence="1">
    <location>
        <begin position="421"/>
        <end position="433"/>
    </location>
</feature>
<sequence>MQVCWDQAFAKHMGLADRYEKVAVLLIKWEDNLDELRTKEETEELRDIFRDQFHYACNIVELDVMTKPQHQMNKHISDFVNAHDGPNSLLIVYYTGHGVYNENLHCLEMTASIDPFSKFGFKFAARANWNKAEEQLRVDDVEGDVLTILDTCYASNLQKSGKESSRTFELLSACVMDATTAGPGKRSFTRALIDALNELLQEHRGRPFTTFHLNQRILENPIRHSEPSQLWYRLKHHERHISLAPLKPKSGPSIHNALRKLPRGYLTLQFALDYASLNEEQIELLSHKLATALKNSRLGLRNIDWLGMKAARITHLGRAALAMYAVSQWKKVARQRREARLGRAYKSDGGDAPQTDPKAALGVGSHVTLHPRATTQVQASPARKRNREQEDYALPLSKRSSLPLPPNGDQPPSPPVSVTSRVDESSDADVHMG</sequence>
<evidence type="ECO:0000256" key="1">
    <source>
        <dbReference type="SAM" id="MobiDB-lite"/>
    </source>
</evidence>
<dbReference type="OrthoDB" id="4760831at2759"/>
<evidence type="ECO:0000313" key="2">
    <source>
        <dbReference type="EMBL" id="KAF2752009.1"/>
    </source>
</evidence>
<evidence type="ECO:0000313" key="3">
    <source>
        <dbReference type="Proteomes" id="UP000799440"/>
    </source>
</evidence>
<feature type="region of interest" description="Disordered" evidence="1">
    <location>
        <begin position="368"/>
        <end position="433"/>
    </location>
</feature>
<organism evidence="2 3">
    <name type="scientific">Sporormia fimetaria CBS 119925</name>
    <dbReference type="NCBI Taxonomy" id="1340428"/>
    <lineage>
        <taxon>Eukaryota</taxon>
        <taxon>Fungi</taxon>
        <taxon>Dikarya</taxon>
        <taxon>Ascomycota</taxon>
        <taxon>Pezizomycotina</taxon>
        <taxon>Dothideomycetes</taxon>
        <taxon>Pleosporomycetidae</taxon>
        <taxon>Pleosporales</taxon>
        <taxon>Sporormiaceae</taxon>
        <taxon>Sporormia</taxon>
    </lineage>
</organism>
<gene>
    <name evidence="2" type="ORF">M011DRAFT_394090</name>
</gene>